<name>A0A978VZB1_ZIZJJ</name>
<dbReference type="EMBL" id="JAEACU010000001">
    <property type="protein sequence ID" value="KAH7545038.1"/>
    <property type="molecule type" value="Genomic_DNA"/>
</dbReference>
<organism evidence="3 4">
    <name type="scientific">Ziziphus jujuba var. spinosa</name>
    <dbReference type="NCBI Taxonomy" id="714518"/>
    <lineage>
        <taxon>Eukaryota</taxon>
        <taxon>Viridiplantae</taxon>
        <taxon>Streptophyta</taxon>
        <taxon>Embryophyta</taxon>
        <taxon>Tracheophyta</taxon>
        <taxon>Spermatophyta</taxon>
        <taxon>Magnoliopsida</taxon>
        <taxon>eudicotyledons</taxon>
        <taxon>Gunneridae</taxon>
        <taxon>Pentapetalae</taxon>
        <taxon>rosids</taxon>
        <taxon>fabids</taxon>
        <taxon>Rosales</taxon>
        <taxon>Rhamnaceae</taxon>
        <taxon>Paliureae</taxon>
        <taxon>Ziziphus</taxon>
    </lineage>
</organism>
<evidence type="ECO:0000313" key="2">
    <source>
        <dbReference type="EMBL" id="KAH7545038.1"/>
    </source>
</evidence>
<evidence type="ECO:0000313" key="4">
    <source>
        <dbReference type="Proteomes" id="UP000813462"/>
    </source>
</evidence>
<reference evidence="3" key="1">
    <citation type="journal article" date="2021" name="Front. Plant Sci.">
        <title>Chromosome-Scale Genome Assembly for Chinese Sour Jujube and Insights Into Its Genome Evolution and Domestication Signature.</title>
        <authorList>
            <person name="Shen L.-Y."/>
            <person name="Luo H."/>
            <person name="Wang X.-L."/>
            <person name="Wang X.-M."/>
            <person name="Qiu X.-J."/>
            <person name="Liu H."/>
            <person name="Zhou S.-S."/>
            <person name="Jia K.-H."/>
            <person name="Nie S."/>
            <person name="Bao Y.-T."/>
            <person name="Zhang R.-G."/>
            <person name="Yun Q.-Z."/>
            <person name="Chai Y.-H."/>
            <person name="Lu J.-Y."/>
            <person name="Li Y."/>
            <person name="Zhao S.-W."/>
            <person name="Mao J.-F."/>
            <person name="Jia S.-G."/>
            <person name="Mao Y.-M."/>
        </authorList>
    </citation>
    <scope>NUCLEOTIDE SEQUENCE</scope>
    <source>
        <strain evidence="3">AT0</strain>
        <tissue evidence="3">Leaf</tissue>
    </source>
</reference>
<evidence type="ECO:0000256" key="1">
    <source>
        <dbReference type="SAM" id="MobiDB-lite"/>
    </source>
</evidence>
<dbReference type="EMBL" id="JAEACU010000001">
    <property type="protein sequence ID" value="KAH7545045.1"/>
    <property type="molecule type" value="Genomic_DNA"/>
</dbReference>
<feature type="region of interest" description="Disordered" evidence="1">
    <location>
        <begin position="62"/>
        <end position="81"/>
    </location>
</feature>
<evidence type="ECO:0000313" key="3">
    <source>
        <dbReference type="EMBL" id="KAH7545045.1"/>
    </source>
</evidence>
<dbReference type="AlphaFoldDB" id="A0A978VZB1"/>
<protein>
    <submittedName>
        <fullName evidence="3">Uncharacterized protein</fullName>
    </submittedName>
</protein>
<gene>
    <name evidence="2" type="ORF">FEM48_Zijuj01G0051000</name>
    <name evidence="3" type="ORF">FEM48_Zijuj01G0051700</name>
</gene>
<dbReference type="Proteomes" id="UP000813462">
    <property type="component" value="Unassembled WGS sequence"/>
</dbReference>
<accession>A0A978VZB1</accession>
<comment type="caution">
    <text evidence="3">The sequence shown here is derived from an EMBL/GenBank/DDBJ whole genome shotgun (WGS) entry which is preliminary data.</text>
</comment>
<sequence length="99" mass="10894">MIKVALLCTNPSPALRPTMSAVLSMLEGRTIVPELIMDPSIYGDQLRLAAVRQHLDEIVQQGQSEESQSLVPSSRMNSSAAWTSQDLYQISLNYSQSLS</sequence>
<proteinExistence type="predicted"/>